<dbReference type="RefSeq" id="WP_126110884.1">
    <property type="nucleotide sequence ID" value="NZ_CP034465.1"/>
</dbReference>
<reference evidence="2" key="1">
    <citation type="submission" date="2018-12" db="EMBL/GenBank/DDBJ databases">
        <title>Complete genome sequencing of Jeotgalibaca sp. H21T32.</title>
        <authorList>
            <person name="Bae J.-W."/>
            <person name="Lee S.-Y."/>
        </authorList>
    </citation>
    <scope>NUCLEOTIDE SEQUENCE [LARGE SCALE GENOMIC DNA]</scope>
    <source>
        <strain evidence="2">H21T32</strain>
    </source>
</reference>
<gene>
    <name evidence="1" type="ORF">EJN90_10110</name>
</gene>
<dbReference type="Proteomes" id="UP000273326">
    <property type="component" value="Chromosome"/>
</dbReference>
<evidence type="ECO:0000313" key="2">
    <source>
        <dbReference type="Proteomes" id="UP000273326"/>
    </source>
</evidence>
<dbReference type="KEGG" id="jeh:EJN90_10110"/>
<dbReference type="OrthoDB" id="2155584at2"/>
<keyword evidence="2" id="KW-1185">Reference proteome</keyword>
<sequence length="330" mass="38818">MKYYNNSDYDGEKISEVSKFLHHPLYHTFPEQLHFFNPENEYAYFLGARRMQFQNLQENFYKNYGSREKISGLPPYQIADGEQITLYLAQGVAYEEAFIDPSIFCVLNVSDHLNDEAKQTFRTLVFYEDGLIVKTMESSNHIMERIFQRNGIRYEQIRFIIKSIEGKPHHSSPYVLGNASFLPLKGPIKKDVTWVSLGHLTDFNKITGSNTHIRLDFKNRHTFDAEISMEAFQRHIDTADFIYSCQYNFLSKASHFFDMNILYQGSSGFQSLLSKNHQINHHKKLHSFEEVLILMMLSLWREISKEDPFKENPLVEEINEFLARQYPAYV</sequence>
<proteinExistence type="predicted"/>
<organism evidence="1 2">
    <name type="scientific">Jeotgalibaca ciconiae</name>
    <dbReference type="NCBI Taxonomy" id="2496265"/>
    <lineage>
        <taxon>Bacteria</taxon>
        <taxon>Bacillati</taxon>
        <taxon>Bacillota</taxon>
        <taxon>Bacilli</taxon>
        <taxon>Lactobacillales</taxon>
        <taxon>Carnobacteriaceae</taxon>
        <taxon>Jeotgalibaca</taxon>
    </lineage>
</organism>
<dbReference type="EMBL" id="CP034465">
    <property type="protein sequence ID" value="AZP04966.1"/>
    <property type="molecule type" value="Genomic_DNA"/>
</dbReference>
<name>A0A3S9HC79_9LACT</name>
<accession>A0A3S9HC79</accession>
<protein>
    <submittedName>
        <fullName evidence="1">Uncharacterized protein</fullName>
    </submittedName>
</protein>
<dbReference type="AlphaFoldDB" id="A0A3S9HC79"/>
<dbReference type="GO" id="GO:0030420">
    <property type="term" value="P:establishment of competence for transformation"/>
    <property type="evidence" value="ECO:0007669"/>
    <property type="project" value="InterPro"/>
</dbReference>
<evidence type="ECO:0000313" key="1">
    <source>
        <dbReference type="EMBL" id="AZP04966.1"/>
    </source>
</evidence>
<dbReference type="Pfam" id="PF06338">
    <property type="entry name" value="ComK"/>
    <property type="match status" value="1"/>
</dbReference>
<dbReference type="InterPro" id="IPR010461">
    <property type="entry name" value="ComK"/>
</dbReference>